<accession>A0A1G1ZG57</accession>
<dbReference type="Gene3D" id="3.30.470.20">
    <property type="entry name" value="ATP-grasp fold, B domain"/>
    <property type="match status" value="1"/>
</dbReference>
<dbReference type="GO" id="GO:0046872">
    <property type="term" value="F:metal ion binding"/>
    <property type="evidence" value="ECO:0007669"/>
    <property type="project" value="InterPro"/>
</dbReference>
<evidence type="ECO:0000259" key="2">
    <source>
        <dbReference type="PROSITE" id="PS50975"/>
    </source>
</evidence>
<evidence type="ECO:0000313" key="3">
    <source>
        <dbReference type="EMBL" id="OGY63553.1"/>
    </source>
</evidence>
<proteinExistence type="predicted"/>
<feature type="domain" description="ATP-grasp" evidence="2">
    <location>
        <begin position="125"/>
        <end position="295"/>
    </location>
</feature>
<dbReference type="GO" id="GO:0005524">
    <property type="term" value="F:ATP binding"/>
    <property type="evidence" value="ECO:0007669"/>
    <property type="project" value="UniProtKB-UniRule"/>
</dbReference>
<dbReference type="SUPFAM" id="SSF56059">
    <property type="entry name" value="Glutathione synthetase ATP-binding domain-like"/>
    <property type="match status" value="1"/>
</dbReference>
<dbReference type="STRING" id="1798404.A3B92_01720"/>
<dbReference type="Gene3D" id="3.40.50.20">
    <property type="match status" value="1"/>
</dbReference>
<comment type="caution">
    <text evidence="3">The sequence shown here is derived from an EMBL/GenBank/DDBJ whole genome shotgun (WGS) entry which is preliminary data.</text>
</comment>
<dbReference type="InterPro" id="IPR011761">
    <property type="entry name" value="ATP-grasp"/>
</dbReference>
<sequence>MKGENKKTFKKNFNILICSGGKRVDLIKEFRRALNGRGRVVITDANDLNAGRFFADDFFKAPRLNDKNYLSFIKKIIKENQIKILFSVIDPELLFLVKYKKELEGLGAKVLISSLSSVETTNDKRKTAKFFQKIKILTPKIFKFNEVKKYPVFIKPYDGNGSKFAYCANNFQELDTFSRIVPNPIITEFIPGQEYTIDCLSDFSGEIINVVPRKRLEVNNGIAVKSVVDLNPAIISDAKKILKALKVEGPATIQLIKSPAGKRYFTEVNLRFGGGVMLGIKSGGNFPGKIINMLGGKQLKFSNNSVKDSYSMVAYLDHQFYYEKN</sequence>
<dbReference type="AlphaFoldDB" id="A0A1G1ZG57"/>
<dbReference type="PROSITE" id="PS50975">
    <property type="entry name" value="ATP_GRASP"/>
    <property type="match status" value="1"/>
</dbReference>
<dbReference type="Proteomes" id="UP000177960">
    <property type="component" value="Unassembled WGS sequence"/>
</dbReference>
<dbReference type="Gene3D" id="3.30.1490.20">
    <property type="entry name" value="ATP-grasp fold, A domain"/>
    <property type="match status" value="1"/>
</dbReference>
<reference evidence="3 4" key="1">
    <citation type="journal article" date="2016" name="Nat. Commun.">
        <title>Thousands of microbial genomes shed light on interconnected biogeochemical processes in an aquifer system.</title>
        <authorList>
            <person name="Anantharaman K."/>
            <person name="Brown C.T."/>
            <person name="Hug L.A."/>
            <person name="Sharon I."/>
            <person name="Castelle C.J."/>
            <person name="Probst A.J."/>
            <person name="Thomas B.C."/>
            <person name="Singh A."/>
            <person name="Wilkins M.J."/>
            <person name="Karaoz U."/>
            <person name="Brodie E.L."/>
            <person name="Williams K.H."/>
            <person name="Hubbard S.S."/>
            <person name="Banfield J.F."/>
        </authorList>
    </citation>
    <scope>NUCLEOTIDE SEQUENCE [LARGE SCALE GENOMIC DNA]</scope>
</reference>
<keyword evidence="1" id="KW-0067">ATP-binding</keyword>
<dbReference type="InterPro" id="IPR048764">
    <property type="entry name" value="PylC_N"/>
</dbReference>
<protein>
    <recommendedName>
        <fullName evidence="2">ATP-grasp domain-containing protein</fullName>
    </recommendedName>
</protein>
<evidence type="ECO:0000256" key="1">
    <source>
        <dbReference type="PROSITE-ProRule" id="PRU00409"/>
    </source>
</evidence>
<name>A0A1G1ZG57_9BACT</name>
<dbReference type="Pfam" id="PF15632">
    <property type="entry name" value="ATPgrasp_Ter"/>
    <property type="match status" value="1"/>
</dbReference>
<organism evidence="3 4">
    <name type="scientific">Candidatus Harrisonbacteria bacterium RIFCSPHIGHO2_02_FULL_42_16</name>
    <dbReference type="NCBI Taxonomy" id="1798404"/>
    <lineage>
        <taxon>Bacteria</taxon>
        <taxon>Candidatus Harrisoniibacteriota</taxon>
    </lineage>
</organism>
<dbReference type="Pfam" id="PF21360">
    <property type="entry name" value="PylC-like_N"/>
    <property type="match status" value="1"/>
</dbReference>
<dbReference type="InterPro" id="IPR013815">
    <property type="entry name" value="ATP_grasp_subdomain_1"/>
</dbReference>
<evidence type="ECO:0000313" key="4">
    <source>
        <dbReference type="Proteomes" id="UP000177960"/>
    </source>
</evidence>
<gene>
    <name evidence="3" type="ORF">A3B92_01720</name>
</gene>
<dbReference type="EMBL" id="MHJG01000021">
    <property type="protein sequence ID" value="OGY63553.1"/>
    <property type="molecule type" value="Genomic_DNA"/>
</dbReference>
<keyword evidence="1" id="KW-0547">Nucleotide-binding</keyword>